<feature type="domain" description="YknX-like C-terminal permuted SH3-like" evidence="2">
    <location>
        <begin position="396"/>
        <end position="460"/>
    </location>
</feature>
<dbReference type="Gene3D" id="2.40.50.100">
    <property type="match status" value="1"/>
</dbReference>
<dbReference type="AlphaFoldDB" id="A0A941IPK0"/>
<comment type="caution">
    <text evidence="4">The sequence shown here is derived from an EMBL/GenBank/DDBJ whole genome shotgun (WGS) entry which is preliminary data.</text>
</comment>
<organism evidence="4 5">
    <name type="scientific">Actinospica durhamensis</name>
    <dbReference type="NCBI Taxonomy" id="1508375"/>
    <lineage>
        <taxon>Bacteria</taxon>
        <taxon>Bacillati</taxon>
        <taxon>Actinomycetota</taxon>
        <taxon>Actinomycetes</taxon>
        <taxon>Catenulisporales</taxon>
        <taxon>Actinospicaceae</taxon>
        <taxon>Actinospica</taxon>
    </lineage>
</organism>
<dbReference type="Pfam" id="PF25989">
    <property type="entry name" value="YknX_C"/>
    <property type="match status" value="1"/>
</dbReference>
<keyword evidence="1" id="KW-0732">Signal</keyword>
<dbReference type="Proteomes" id="UP000675781">
    <property type="component" value="Unassembled WGS sequence"/>
</dbReference>
<feature type="domain" description="YknX-like beta-barrel" evidence="3">
    <location>
        <begin position="306"/>
        <end position="362"/>
    </location>
</feature>
<dbReference type="GO" id="GO:1990281">
    <property type="term" value="C:efflux pump complex"/>
    <property type="evidence" value="ECO:0007669"/>
    <property type="project" value="TreeGrafter"/>
</dbReference>
<evidence type="ECO:0000259" key="3">
    <source>
        <dbReference type="Pfam" id="PF25990"/>
    </source>
</evidence>
<dbReference type="Gene3D" id="2.40.30.170">
    <property type="match status" value="1"/>
</dbReference>
<dbReference type="InterPro" id="IPR058637">
    <property type="entry name" value="YknX-like_C"/>
</dbReference>
<reference evidence="4" key="1">
    <citation type="submission" date="2021-04" db="EMBL/GenBank/DDBJ databases">
        <title>Genome based classification of Actinospica acidithermotolerans sp. nov., an actinobacterium isolated from an Indonesian hot spring.</title>
        <authorList>
            <person name="Kusuma A.B."/>
            <person name="Putra K.E."/>
            <person name="Nafisah S."/>
            <person name="Loh J."/>
            <person name="Nouioui I."/>
            <person name="Goodfellow M."/>
        </authorList>
    </citation>
    <scope>NUCLEOTIDE SEQUENCE</scope>
    <source>
        <strain evidence="4">CSCA 57</strain>
    </source>
</reference>
<sequence length="463" mass="45166">MEERIRRTRVAIALGTLCAAALSACSGGGASGIVTAKVGYATVAQVAQASANILAKSQVTLSAPASGSLAALDVHDGQRVKAGQVLGVISSPAARKQLAEARKALAQAPSAGSGTTDTAAGFSAEARQDQDSANTAFEQAEKEAQRVPDAILRAALLAEIKAARSSYASAMDSVDAAVSAFQQGLGSASSVLDALGQSTRTEDQAAVDAAQSTVNALTIVAPVPGTVTLGDGQASASSADASTISALLATVSSSGSSGLSGSASSLGALGSGSGAGSSGTGEPVSVGTPIASGGSVFTVTDDSSLSVAAQVDETDVLTVHPGVAATIQLNAVPGATYQGTVTSVDPTSTTSAQGSVTYTVRLSLGRGTYADGSAAPTPLPGMSAIADLHVLTAQHALSVPSSALVINGQTTSVWLVTDGAAHLRRITLGAQGDTVVQVDSGLAAGDVIVVSGADKVSDGEHLG</sequence>
<protein>
    <submittedName>
        <fullName evidence="4">HlyD family efflux transporter periplasmic adaptor subunit</fullName>
    </submittedName>
</protein>
<dbReference type="EMBL" id="JAGSOG010000152">
    <property type="protein sequence ID" value="MBR7836625.1"/>
    <property type="molecule type" value="Genomic_DNA"/>
</dbReference>
<dbReference type="InterPro" id="IPR058636">
    <property type="entry name" value="Beta-barrel_YknX"/>
</dbReference>
<name>A0A941IPK0_9ACTN</name>
<dbReference type="PROSITE" id="PS51257">
    <property type="entry name" value="PROKAR_LIPOPROTEIN"/>
    <property type="match status" value="1"/>
</dbReference>
<feature type="chain" id="PRO_5038885677" evidence="1">
    <location>
        <begin position="27"/>
        <end position="463"/>
    </location>
</feature>
<dbReference type="Gene3D" id="2.40.420.20">
    <property type="match status" value="1"/>
</dbReference>
<dbReference type="PANTHER" id="PTHR30469">
    <property type="entry name" value="MULTIDRUG RESISTANCE PROTEIN MDTA"/>
    <property type="match status" value="1"/>
</dbReference>
<dbReference type="SUPFAM" id="SSF111369">
    <property type="entry name" value="HlyD-like secretion proteins"/>
    <property type="match status" value="1"/>
</dbReference>
<dbReference type="RefSeq" id="WP_212531098.1">
    <property type="nucleotide sequence ID" value="NZ_JAGSOG010000152.1"/>
</dbReference>
<proteinExistence type="predicted"/>
<accession>A0A941IPK0</accession>
<feature type="signal peptide" evidence="1">
    <location>
        <begin position="1"/>
        <end position="26"/>
    </location>
</feature>
<evidence type="ECO:0000256" key="1">
    <source>
        <dbReference type="SAM" id="SignalP"/>
    </source>
</evidence>
<evidence type="ECO:0000313" key="5">
    <source>
        <dbReference type="Proteomes" id="UP000675781"/>
    </source>
</evidence>
<dbReference type="GO" id="GO:0015562">
    <property type="term" value="F:efflux transmembrane transporter activity"/>
    <property type="evidence" value="ECO:0007669"/>
    <property type="project" value="TreeGrafter"/>
</dbReference>
<evidence type="ECO:0000313" key="4">
    <source>
        <dbReference type="EMBL" id="MBR7836625.1"/>
    </source>
</evidence>
<evidence type="ECO:0000259" key="2">
    <source>
        <dbReference type="Pfam" id="PF25989"/>
    </source>
</evidence>
<dbReference type="Pfam" id="PF25990">
    <property type="entry name" value="Beta-barrel_YknX"/>
    <property type="match status" value="1"/>
</dbReference>
<keyword evidence="5" id="KW-1185">Reference proteome</keyword>
<gene>
    <name evidence="4" type="ORF">KDL01_25320</name>
</gene>